<name>A0A2W4XRS5_9CYAN</name>
<dbReference type="Gene3D" id="3.30.110.170">
    <property type="entry name" value="Protein of unknown function (DUF541), domain 1"/>
    <property type="match status" value="1"/>
</dbReference>
<dbReference type="PANTHER" id="PTHR34387:SF1">
    <property type="entry name" value="PERIPLASMIC IMMUNOGENIC PROTEIN"/>
    <property type="match status" value="1"/>
</dbReference>
<reference evidence="2 3" key="2">
    <citation type="submission" date="2018-06" db="EMBL/GenBank/DDBJ databases">
        <title>Metagenomic assembly of (sub)arctic Cyanobacteria and their associated microbiome from non-axenic cultures.</title>
        <authorList>
            <person name="Baurain D."/>
        </authorList>
    </citation>
    <scope>NUCLEOTIDE SEQUENCE [LARGE SCALE GENOMIC DNA]</scope>
    <source>
        <strain evidence="2">ULC027bin1</strain>
    </source>
</reference>
<dbReference type="Pfam" id="PF04402">
    <property type="entry name" value="SIMPL"/>
    <property type="match status" value="1"/>
</dbReference>
<accession>A0A2W4XRS5</accession>
<sequence>MFKDLIKTGVPAQSGRPWPFSLVLAALVLAPIAGCVLWPARANAQAYSQMGYQQPERSLSVTGQGIQTIPTTLTEVRLGVLVEADTAEAAQQQAAEKSTAVVEWVRSQNVERLQTTGISLSPRYDYVDGRQISRGYQATNTISFRAPTESAGAIIDQAVKVGASQIEGVSFVATDAAIEAARQRALTSAVEDAQAQADTVLAALGLSRQAVLNVSIGSVSAPPPSPAPEAFAQQARLADAAPKTPIIGQEQTINAQVTLLIRY</sequence>
<dbReference type="Gene3D" id="3.30.70.2970">
    <property type="entry name" value="Protein of unknown function (DUF541), domain 2"/>
    <property type="match status" value="1"/>
</dbReference>
<proteinExistence type="predicted"/>
<dbReference type="AlphaFoldDB" id="A0A2W4XRS5"/>
<reference evidence="3" key="1">
    <citation type="submission" date="2018-04" db="EMBL/GenBank/DDBJ databases">
        <authorList>
            <person name="Cornet L."/>
        </authorList>
    </citation>
    <scope>NUCLEOTIDE SEQUENCE [LARGE SCALE GENOMIC DNA]</scope>
</reference>
<evidence type="ECO:0000256" key="1">
    <source>
        <dbReference type="SAM" id="Phobius"/>
    </source>
</evidence>
<dbReference type="GO" id="GO:0006974">
    <property type="term" value="P:DNA damage response"/>
    <property type="evidence" value="ECO:0007669"/>
    <property type="project" value="TreeGrafter"/>
</dbReference>
<feature type="transmembrane region" description="Helical" evidence="1">
    <location>
        <begin position="20"/>
        <end position="40"/>
    </location>
</feature>
<keyword evidence="1" id="KW-1133">Transmembrane helix</keyword>
<gene>
    <name evidence="2" type="ORF">DCF15_04800</name>
</gene>
<organism evidence="2 3">
    <name type="scientific">Phormidesmis priestleyi</name>
    <dbReference type="NCBI Taxonomy" id="268141"/>
    <lineage>
        <taxon>Bacteria</taxon>
        <taxon>Bacillati</taxon>
        <taxon>Cyanobacteriota</taxon>
        <taxon>Cyanophyceae</taxon>
        <taxon>Leptolyngbyales</taxon>
        <taxon>Leptolyngbyaceae</taxon>
        <taxon>Phormidesmis</taxon>
    </lineage>
</organism>
<evidence type="ECO:0000313" key="3">
    <source>
        <dbReference type="Proteomes" id="UP000249794"/>
    </source>
</evidence>
<protein>
    <recommendedName>
        <fullName evidence="4">SIMPL domain-containing protein</fullName>
    </recommendedName>
</protein>
<dbReference type="PANTHER" id="PTHR34387">
    <property type="entry name" value="SLR1258 PROTEIN"/>
    <property type="match status" value="1"/>
</dbReference>
<keyword evidence="1" id="KW-0472">Membrane</keyword>
<keyword evidence="1" id="KW-0812">Transmembrane</keyword>
<evidence type="ECO:0008006" key="4">
    <source>
        <dbReference type="Google" id="ProtNLM"/>
    </source>
</evidence>
<dbReference type="EMBL" id="QBMP01000030">
    <property type="protein sequence ID" value="PZO58642.1"/>
    <property type="molecule type" value="Genomic_DNA"/>
</dbReference>
<dbReference type="InterPro" id="IPR052022">
    <property type="entry name" value="26kDa_periplasmic_antigen"/>
</dbReference>
<dbReference type="Proteomes" id="UP000249794">
    <property type="component" value="Unassembled WGS sequence"/>
</dbReference>
<evidence type="ECO:0000313" key="2">
    <source>
        <dbReference type="EMBL" id="PZO58642.1"/>
    </source>
</evidence>
<dbReference type="InterPro" id="IPR007497">
    <property type="entry name" value="SIMPL/DUF541"/>
</dbReference>
<comment type="caution">
    <text evidence="2">The sequence shown here is derived from an EMBL/GenBank/DDBJ whole genome shotgun (WGS) entry which is preliminary data.</text>
</comment>